<accession>A0A4R2EA37</accession>
<dbReference type="EMBL" id="SLWB01000018">
    <property type="protein sequence ID" value="TCN62734.1"/>
    <property type="molecule type" value="Genomic_DNA"/>
</dbReference>
<dbReference type="AlphaFoldDB" id="A0A4R2EA37"/>
<gene>
    <name evidence="1" type="ORF">CLV25_11860</name>
</gene>
<proteinExistence type="predicted"/>
<dbReference type="OrthoDB" id="7058586at2"/>
<dbReference type="RefSeq" id="WP_131840395.1">
    <property type="nucleotide sequence ID" value="NZ_SLWB01000018.1"/>
</dbReference>
<comment type="caution">
    <text evidence="1">The sequence shown here is derived from an EMBL/GenBank/DDBJ whole genome shotgun (WGS) entry which is preliminary data.</text>
</comment>
<dbReference type="InterPro" id="IPR021295">
    <property type="entry name" value="DUF2867"/>
</dbReference>
<name>A0A4R2EA37_9BACT</name>
<keyword evidence="2" id="KW-1185">Reference proteome</keyword>
<dbReference type="Pfam" id="PF11066">
    <property type="entry name" value="DUF2867"/>
    <property type="match status" value="1"/>
</dbReference>
<evidence type="ECO:0000313" key="2">
    <source>
        <dbReference type="Proteomes" id="UP000294830"/>
    </source>
</evidence>
<protein>
    <submittedName>
        <fullName evidence="1">Uncharacterized protein DUF2867</fullName>
    </submittedName>
</protein>
<organism evidence="1 2">
    <name type="scientific">Acetobacteroides hydrogenigenes</name>
    <dbReference type="NCBI Taxonomy" id="979970"/>
    <lineage>
        <taxon>Bacteria</taxon>
        <taxon>Pseudomonadati</taxon>
        <taxon>Bacteroidota</taxon>
        <taxon>Bacteroidia</taxon>
        <taxon>Bacteroidales</taxon>
        <taxon>Rikenellaceae</taxon>
        <taxon>Acetobacteroides</taxon>
    </lineage>
</organism>
<dbReference type="Proteomes" id="UP000294830">
    <property type="component" value="Unassembled WGS sequence"/>
</dbReference>
<evidence type="ECO:0000313" key="1">
    <source>
        <dbReference type="EMBL" id="TCN62734.1"/>
    </source>
</evidence>
<reference evidence="1 2" key="1">
    <citation type="submission" date="2019-03" db="EMBL/GenBank/DDBJ databases">
        <title>Genomic Encyclopedia of Archaeal and Bacterial Type Strains, Phase II (KMG-II): from individual species to whole genera.</title>
        <authorList>
            <person name="Goeker M."/>
        </authorList>
    </citation>
    <scope>NUCLEOTIDE SEQUENCE [LARGE SCALE GENOMIC DNA]</scope>
    <source>
        <strain evidence="1 2">RL-C</strain>
    </source>
</reference>
<sequence length="183" mass="20841">MRVAKARIPEESVLYPNCSTYSYTDSYEGMVTDEHNRASIEAFGRLFLKPGPKWVDWLFVLRNRIVSVFGLKTPSNRMDADSLNKLEFEPGKQAGLFRVFSVAENEIVLGEDDKHLKFRVSLFLDGGKSNQQQKVVTVTTAVVFNSWFGRLYFIPVKPFHKLIVRTGLKSSLKQLEAEVAAYN</sequence>